<keyword evidence="1" id="KW-0812">Transmembrane</keyword>
<evidence type="ECO:0000313" key="2">
    <source>
        <dbReference type="EMBL" id="EDR00807.1"/>
    </source>
</evidence>
<keyword evidence="1" id="KW-0472">Membrane</keyword>
<gene>
    <name evidence="2" type="ORF">LACBIDRAFT_333862</name>
</gene>
<evidence type="ECO:0000313" key="3">
    <source>
        <dbReference type="Proteomes" id="UP000001194"/>
    </source>
</evidence>
<feature type="transmembrane region" description="Helical" evidence="1">
    <location>
        <begin position="101"/>
        <end position="124"/>
    </location>
</feature>
<dbReference type="GeneID" id="6084235"/>
<dbReference type="Proteomes" id="UP000001194">
    <property type="component" value="Unassembled WGS sequence"/>
</dbReference>
<keyword evidence="1" id="KW-1133">Transmembrane helix</keyword>
<proteinExistence type="predicted"/>
<dbReference type="EMBL" id="DS547146">
    <property type="protein sequence ID" value="EDR00807.1"/>
    <property type="molecule type" value="Genomic_DNA"/>
</dbReference>
<name>B0DXB4_LACBS</name>
<dbReference type="HOGENOM" id="CLU_1970932_0_0_1"/>
<sequence length="127" mass="14490">MDILFMDTSGGVPSFEFRVTGQHDWVAFNASNSTIPIEAMEYKVQRGHEHRSKGPTGIYLDMEWGLDLDWYDSNASWHPYIPLRLVATTFMIKLRQLPVELSGVFIASFIFNGILDAFIAFFIINPV</sequence>
<dbReference type="InParanoid" id="B0DXB4"/>
<evidence type="ECO:0000256" key="1">
    <source>
        <dbReference type="SAM" id="Phobius"/>
    </source>
</evidence>
<dbReference type="RefSeq" id="XP_001888599.1">
    <property type="nucleotide sequence ID" value="XM_001888564.1"/>
</dbReference>
<accession>B0DXB4</accession>
<protein>
    <submittedName>
        <fullName evidence="2">Predicted protein</fullName>
    </submittedName>
</protein>
<reference evidence="2 3" key="1">
    <citation type="journal article" date="2008" name="Nature">
        <title>The genome of Laccaria bicolor provides insights into mycorrhizal symbiosis.</title>
        <authorList>
            <person name="Martin F."/>
            <person name="Aerts A."/>
            <person name="Ahren D."/>
            <person name="Brun A."/>
            <person name="Danchin E.G.J."/>
            <person name="Duchaussoy F."/>
            <person name="Gibon J."/>
            <person name="Kohler A."/>
            <person name="Lindquist E."/>
            <person name="Pereda V."/>
            <person name="Salamov A."/>
            <person name="Shapiro H.J."/>
            <person name="Wuyts J."/>
            <person name="Blaudez D."/>
            <person name="Buee M."/>
            <person name="Brokstein P."/>
            <person name="Canbaeck B."/>
            <person name="Cohen D."/>
            <person name="Courty P.E."/>
            <person name="Coutinho P.M."/>
            <person name="Delaruelle C."/>
            <person name="Detter J.C."/>
            <person name="Deveau A."/>
            <person name="DiFazio S."/>
            <person name="Duplessis S."/>
            <person name="Fraissinet-Tachet L."/>
            <person name="Lucic E."/>
            <person name="Frey-Klett P."/>
            <person name="Fourrey C."/>
            <person name="Feussner I."/>
            <person name="Gay G."/>
            <person name="Grimwood J."/>
            <person name="Hoegger P.J."/>
            <person name="Jain P."/>
            <person name="Kilaru S."/>
            <person name="Labbe J."/>
            <person name="Lin Y.C."/>
            <person name="Legue V."/>
            <person name="Le Tacon F."/>
            <person name="Marmeisse R."/>
            <person name="Melayah D."/>
            <person name="Montanini B."/>
            <person name="Muratet M."/>
            <person name="Nehls U."/>
            <person name="Niculita-Hirzel H."/>
            <person name="Oudot-Le Secq M.P."/>
            <person name="Peter M."/>
            <person name="Quesneville H."/>
            <person name="Rajashekar B."/>
            <person name="Reich M."/>
            <person name="Rouhier N."/>
            <person name="Schmutz J."/>
            <person name="Yin T."/>
            <person name="Chalot M."/>
            <person name="Henrissat B."/>
            <person name="Kuees U."/>
            <person name="Lucas S."/>
            <person name="Van de Peer Y."/>
            <person name="Podila G.K."/>
            <person name="Polle A."/>
            <person name="Pukkila P.J."/>
            <person name="Richardson P.M."/>
            <person name="Rouze P."/>
            <person name="Sanders I.R."/>
            <person name="Stajich J.E."/>
            <person name="Tunlid A."/>
            <person name="Tuskan G."/>
            <person name="Grigoriev I.V."/>
        </authorList>
    </citation>
    <scope>NUCLEOTIDE SEQUENCE [LARGE SCALE GENOMIC DNA]</scope>
    <source>
        <strain evidence="3">S238N-H82 / ATCC MYA-4686</strain>
    </source>
</reference>
<dbReference type="KEGG" id="lbc:LACBIDRAFT_333862"/>
<organism evidence="3">
    <name type="scientific">Laccaria bicolor (strain S238N-H82 / ATCC MYA-4686)</name>
    <name type="common">Bicoloured deceiver</name>
    <name type="synonym">Laccaria laccata var. bicolor</name>
    <dbReference type="NCBI Taxonomy" id="486041"/>
    <lineage>
        <taxon>Eukaryota</taxon>
        <taxon>Fungi</taxon>
        <taxon>Dikarya</taxon>
        <taxon>Basidiomycota</taxon>
        <taxon>Agaricomycotina</taxon>
        <taxon>Agaricomycetes</taxon>
        <taxon>Agaricomycetidae</taxon>
        <taxon>Agaricales</taxon>
        <taxon>Agaricineae</taxon>
        <taxon>Hydnangiaceae</taxon>
        <taxon>Laccaria</taxon>
    </lineage>
</organism>
<keyword evidence="3" id="KW-1185">Reference proteome</keyword>
<dbReference type="AlphaFoldDB" id="B0DXB4"/>